<dbReference type="PANTHER" id="PTHR22835:SF292">
    <property type="entry name" value="ESTERASE-LIKE ISOFORM X1"/>
    <property type="match status" value="1"/>
</dbReference>
<feature type="chain" id="PRO_5040879550" evidence="5">
    <location>
        <begin position="18"/>
        <end position="389"/>
    </location>
</feature>
<organism evidence="6 7">
    <name type="scientific">Hibiscus trionum</name>
    <name type="common">Flower of an hour</name>
    <dbReference type="NCBI Taxonomy" id="183268"/>
    <lineage>
        <taxon>Eukaryota</taxon>
        <taxon>Viridiplantae</taxon>
        <taxon>Streptophyta</taxon>
        <taxon>Embryophyta</taxon>
        <taxon>Tracheophyta</taxon>
        <taxon>Spermatophyta</taxon>
        <taxon>Magnoliopsida</taxon>
        <taxon>eudicotyledons</taxon>
        <taxon>Gunneridae</taxon>
        <taxon>Pentapetalae</taxon>
        <taxon>rosids</taxon>
        <taxon>malvids</taxon>
        <taxon>Malvales</taxon>
        <taxon>Malvaceae</taxon>
        <taxon>Malvoideae</taxon>
        <taxon>Hibiscus</taxon>
    </lineage>
</organism>
<dbReference type="InterPro" id="IPR035669">
    <property type="entry name" value="SGNH_plant_lipase-like"/>
</dbReference>
<comment type="similarity">
    <text evidence="1">Belongs to the 'GDSL' lipolytic enzyme family.</text>
</comment>
<keyword evidence="7" id="KW-1185">Reference proteome</keyword>
<comment type="caution">
    <text evidence="6">The sequence shown here is derived from an EMBL/GenBank/DDBJ whole genome shotgun (WGS) entry which is preliminary data.</text>
</comment>
<dbReference type="Gene3D" id="3.40.50.1110">
    <property type="entry name" value="SGNH hydrolase"/>
    <property type="match status" value="1"/>
</dbReference>
<dbReference type="InterPro" id="IPR001087">
    <property type="entry name" value="GDSL"/>
</dbReference>
<accession>A0A9W7H4J6</accession>
<dbReference type="EMBL" id="BSYR01000008">
    <property type="protein sequence ID" value="GMI70298.1"/>
    <property type="molecule type" value="Genomic_DNA"/>
</dbReference>
<name>A0A9W7H4J6_HIBTR</name>
<sequence length="389" mass="42723">MDLGRSILSFFASLLYGSTIFNPAFPPKDCHFPAIYNFGASNSDTGGLAAAFVQPKPPNGETFFGKPAGRICDGRLIVDFTAKSLELPYLSSYLNSLGTNFSHGANFATSSSTIGIPVADIIPRGPASPFSLEIQVLQFAQFKNRSQIIREQGGVYASLMPREEDFTKALYTFDIGQNDITHSLFLNLTVSEIKSAIPDIINHFSTNIKELYRLGARSFWIYNTRPIGCFPKILTLFPSAEKDSTGCAKIYNELAQHFNAELKMALAHLRIQFPLATVVYVDLYSALYPLYTDPNIHGFVQSLITCCGYGGSYNYSFDAKCGETINVNGTYITVGSCEDPSIRVSWDGSHFTEAANRFAFDRVSTGDFSDPPIPLKLACTLGKHLLGFV</sequence>
<keyword evidence="3" id="KW-0378">Hydrolase</keyword>
<protein>
    <submittedName>
        <fullName evidence="6">Uncharacterized protein</fullName>
    </submittedName>
</protein>
<keyword evidence="4" id="KW-0325">Glycoprotein</keyword>
<dbReference type="CDD" id="cd01837">
    <property type="entry name" value="SGNH_plant_lipase_like"/>
    <property type="match status" value="1"/>
</dbReference>
<reference evidence="6" key="1">
    <citation type="submission" date="2023-05" db="EMBL/GenBank/DDBJ databases">
        <title>Genome and transcriptome analyses reveal genes involved in the formation of fine ridges on petal epidermal cells in Hibiscus trionum.</title>
        <authorList>
            <person name="Koshimizu S."/>
            <person name="Masuda S."/>
            <person name="Ishii T."/>
            <person name="Shirasu K."/>
            <person name="Hoshino A."/>
            <person name="Arita M."/>
        </authorList>
    </citation>
    <scope>NUCLEOTIDE SEQUENCE</scope>
    <source>
        <strain evidence="6">Hamamatsu line</strain>
    </source>
</reference>
<keyword evidence="2 5" id="KW-0732">Signal</keyword>
<dbReference type="Proteomes" id="UP001165190">
    <property type="component" value="Unassembled WGS sequence"/>
</dbReference>
<gene>
    <name evidence="6" type="ORF">HRI_000699100</name>
</gene>
<proteinExistence type="inferred from homology"/>
<dbReference type="PANTHER" id="PTHR22835">
    <property type="entry name" value="ZINC FINGER FYVE DOMAIN CONTAINING PROTEIN"/>
    <property type="match status" value="1"/>
</dbReference>
<dbReference type="AlphaFoldDB" id="A0A9W7H4J6"/>
<dbReference type="Pfam" id="PF00657">
    <property type="entry name" value="Lipase_GDSL"/>
    <property type="match status" value="1"/>
</dbReference>
<feature type="signal peptide" evidence="5">
    <location>
        <begin position="1"/>
        <end position="17"/>
    </location>
</feature>
<evidence type="ECO:0000256" key="2">
    <source>
        <dbReference type="ARBA" id="ARBA00022729"/>
    </source>
</evidence>
<evidence type="ECO:0000256" key="4">
    <source>
        <dbReference type="ARBA" id="ARBA00023180"/>
    </source>
</evidence>
<evidence type="ECO:0000256" key="5">
    <source>
        <dbReference type="SAM" id="SignalP"/>
    </source>
</evidence>
<evidence type="ECO:0000256" key="3">
    <source>
        <dbReference type="ARBA" id="ARBA00022801"/>
    </source>
</evidence>
<dbReference type="OrthoDB" id="1600564at2759"/>
<evidence type="ECO:0000313" key="6">
    <source>
        <dbReference type="EMBL" id="GMI70298.1"/>
    </source>
</evidence>
<dbReference type="InterPro" id="IPR036514">
    <property type="entry name" value="SGNH_hydro_sf"/>
</dbReference>
<evidence type="ECO:0000313" key="7">
    <source>
        <dbReference type="Proteomes" id="UP001165190"/>
    </source>
</evidence>
<evidence type="ECO:0000256" key="1">
    <source>
        <dbReference type="ARBA" id="ARBA00008668"/>
    </source>
</evidence>
<dbReference type="GO" id="GO:0016788">
    <property type="term" value="F:hydrolase activity, acting on ester bonds"/>
    <property type="evidence" value="ECO:0007669"/>
    <property type="project" value="InterPro"/>
</dbReference>